<keyword evidence="5" id="KW-0560">Oxidoreductase</keyword>
<keyword evidence="9" id="KW-1185">Reference proteome</keyword>
<evidence type="ECO:0000256" key="5">
    <source>
        <dbReference type="ARBA" id="ARBA00023002"/>
    </source>
</evidence>
<dbReference type="PANTHER" id="PTHR43350:SF19">
    <property type="entry name" value="D-GULOSIDE 3-DEHYDROGENASE"/>
    <property type="match status" value="1"/>
</dbReference>
<reference evidence="8" key="2">
    <citation type="submission" date="2020-09" db="EMBL/GenBank/DDBJ databases">
        <authorList>
            <person name="Sun Q."/>
            <person name="Ohkuma M."/>
        </authorList>
    </citation>
    <scope>NUCLEOTIDE SEQUENCE</scope>
    <source>
        <strain evidence="8">JCM 14359</strain>
    </source>
</reference>
<dbReference type="InterPro" id="IPR013149">
    <property type="entry name" value="ADH-like_C"/>
</dbReference>
<keyword evidence="3" id="KW-0479">Metal-binding</keyword>
<evidence type="ECO:0000259" key="7">
    <source>
        <dbReference type="Pfam" id="PF00107"/>
    </source>
</evidence>
<evidence type="ECO:0000313" key="8">
    <source>
        <dbReference type="EMBL" id="GGI94564.1"/>
    </source>
</evidence>
<sequence length="315" mass="33895">MAADEVLVETRVSGISTGTELLIYRGDAPTDLPADETLDTLDGDLSFPVRYGYAAVGDVVDTGSEVDDEWVGRTVFGFTPHETHFSLPPERLLTVPESVAPEAMATFPSVETATSLVLDGRPRVGERVVVFGAGVVGLCTIGVLSSFPLGRLIAVEPIESRRKRAREMGADAAVAPGRLDGVLDVDADHDGADLVYELSGTPTALDDAVAAAGYDGRVIVGSWYGDKPATLDLGSTFHRDRISIESSQVSTLAPEARGRWDKPRRAETAVERLREINADDLVTHRVPFTDAPEAYRLLNDRDDNVLQVLLTYSNS</sequence>
<dbReference type="AlphaFoldDB" id="A0A830E6S9"/>
<dbReference type="InterPro" id="IPR011032">
    <property type="entry name" value="GroES-like_sf"/>
</dbReference>
<keyword evidence="6" id="KW-0472">Membrane</keyword>
<comment type="caution">
    <text evidence="8">The sequence shown here is derived from an EMBL/GenBank/DDBJ whole genome shotgun (WGS) entry which is preliminary data.</text>
</comment>
<accession>A0A830E6S9</accession>
<keyword evidence="6" id="KW-1133">Transmembrane helix</keyword>
<dbReference type="SUPFAM" id="SSF51735">
    <property type="entry name" value="NAD(P)-binding Rossmann-fold domains"/>
    <property type="match status" value="1"/>
</dbReference>
<dbReference type="Pfam" id="PF00107">
    <property type="entry name" value="ADH_zinc_N"/>
    <property type="match status" value="1"/>
</dbReference>
<dbReference type="Proteomes" id="UP000653099">
    <property type="component" value="Unassembled WGS sequence"/>
</dbReference>
<evidence type="ECO:0000313" key="9">
    <source>
        <dbReference type="Proteomes" id="UP000653099"/>
    </source>
</evidence>
<protein>
    <submittedName>
        <fullName evidence="8">Oxidoreductase</fullName>
    </submittedName>
</protein>
<evidence type="ECO:0000256" key="2">
    <source>
        <dbReference type="ARBA" id="ARBA00008072"/>
    </source>
</evidence>
<proteinExistence type="inferred from homology"/>
<organism evidence="8 9">
    <name type="scientific">Halobellus salinus</name>
    <dbReference type="NCBI Taxonomy" id="931585"/>
    <lineage>
        <taxon>Archaea</taxon>
        <taxon>Methanobacteriati</taxon>
        <taxon>Methanobacteriota</taxon>
        <taxon>Stenosarchaea group</taxon>
        <taxon>Halobacteria</taxon>
        <taxon>Halobacteriales</taxon>
        <taxon>Haloferacaceae</taxon>
        <taxon>Halobellus</taxon>
    </lineage>
</organism>
<dbReference type="CDD" id="cd08255">
    <property type="entry name" value="2-desacetyl-2-hydroxyethyl_bacteriochlorophyllide_like"/>
    <property type="match status" value="1"/>
</dbReference>
<dbReference type="EMBL" id="BMOC01000001">
    <property type="protein sequence ID" value="GGI94564.1"/>
    <property type="molecule type" value="Genomic_DNA"/>
</dbReference>
<dbReference type="Gene3D" id="3.90.180.10">
    <property type="entry name" value="Medium-chain alcohol dehydrogenases, catalytic domain"/>
    <property type="match status" value="2"/>
</dbReference>
<comment type="similarity">
    <text evidence="2">Belongs to the zinc-containing alcohol dehydrogenase family.</text>
</comment>
<evidence type="ECO:0000256" key="6">
    <source>
        <dbReference type="SAM" id="Phobius"/>
    </source>
</evidence>
<comment type="cofactor">
    <cofactor evidence="1">
        <name>Zn(2+)</name>
        <dbReference type="ChEBI" id="CHEBI:29105"/>
    </cofactor>
</comment>
<evidence type="ECO:0000256" key="4">
    <source>
        <dbReference type="ARBA" id="ARBA00022833"/>
    </source>
</evidence>
<dbReference type="SUPFAM" id="SSF50129">
    <property type="entry name" value="GroES-like"/>
    <property type="match status" value="1"/>
</dbReference>
<name>A0A830E6S9_9EURY</name>
<dbReference type="GO" id="GO:0016491">
    <property type="term" value="F:oxidoreductase activity"/>
    <property type="evidence" value="ECO:0007669"/>
    <property type="project" value="UniProtKB-KW"/>
</dbReference>
<feature type="domain" description="Alcohol dehydrogenase-like C-terminal" evidence="7">
    <location>
        <begin position="136"/>
        <end position="251"/>
    </location>
</feature>
<keyword evidence="4" id="KW-0862">Zinc</keyword>
<dbReference type="PANTHER" id="PTHR43350">
    <property type="entry name" value="NAD-DEPENDENT ALCOHOL DEHYDROGENASE"/>
    <property type="match status" value="1"/>
</dbReference>
<dbReference type="Gene3D" id="3.40.50.720">
    <property type="entry name" value="NAD(P)-binding Rossmann-like Domain"/>
    <property type="match status" value="1"/>
</dbReference>
<evidence type="ECO:0000256" key="1">
    <source>
        <dbReference type="ARBA" id="ARBA00001947"/>
    </source>
</evidence>
<dbReference type="InterPro" id="IPR036291">
    <property type="entry name" value="NAD(P)-bd_dom_sf"/>
</dbReference>
<evidence type="ECO:0000256" key="3">
    <source>
        <dbReference type="ARBA" id="ARBA00022723"/>
    </source>
</evidence>
<dbReference type="GO" id="GO:0046872">
    <property type="term" value="F:metal ion binding"/>
    <property type="evidence" value="ECO:0007669"/>
    <property type="project" value="UniProtKB-KW"/>
</dbReference>
<reference evidence="8" key="1">
    <citation type="journal article" date="2014" name="Int. J. Syst. Evol. Microbiol.">
        <title>Complete genome sequence of Corynebacterium casei LMG S-19264T (=DSM 44701T), isolated from a smear-ripened cheese.</title>
        <authorList>
            <consortium name="US DOE Joint Genome Institute (JGI-PGF)"/>
            <person name="Walter F."/>
            <person name="Albersmeier A."/>
            <person name="Kalinowski J."/>
            <person name="Ruckert C."/>
        </authorList>
    </citation>
    <scope>NUCLEOTIDE SEQUENCE</scope>
    <source>
        <strain evidence="8">JCM 14359</strain>
    </source>
</reference>
<gene>
    <name evidence="8" type="ORF">GCM10008995_01000</name>
</gene>
<feature type="transmembrane region" description="Helical" evidence="6">
    <location>
        <begin position="128"/>
        <end position="154"/>
    </location>
</feature>
<keyword evidence="6" id="KW-0812">Transmembrane</keyword>